<sequence>MNESLTNKQIAFMLFGLIVGYGVIGLPKGIVEKVGTEAWFAILIGTVISVFGVYIIAYLGYVHKNKTLYEYSQDLVGKTMTTMFIIPYLILFFVHLTYVVRMASELIKLTILIKTPTWIISLLFFLIVYYAVVKGLRVVARLCEFYGIIVIVSYLFIHMLMFTQGKLVNIRPFWGTADIKSLLQTLPTMATPFIGIEIISFIPISEKNGKRVIRDSALAVGLIGLLYVLVVESCMFVIGPDDIVHYKDAVIATIRRIEIPYLEFFRRLDGIFINTWVMSVFCTVVIYAYGTIFFISKYLKKTSFNTLSIIVMVIAFIASQIPKTVFEVERILKYNGYFSIIPIIVIPLILFVITKVKKYDKKA</sequence>
<dbReference type="Gene3D" id="1.20.1740.10">
    <property type="entry name" value="Amino acid/polyamine transporter I"/>
    <property type="match status" value="1"/>
</dbReference>
<feature type="transmembrane region" description="Helical" evidence="8">
    <location>
        <begin position="271"/>
        <end position="295"/>
    </location>
</feature>
<protein>
    <submittedName>
        <fullName evidence="9">GerAB/ArcD/ProY family transporter</fullName>
    </submittedName>
</protein>
<feature type="transmembrane region" description="Helical" evidence="8">
    <location>
        <begin position="115"/>
        <end position="133"/>
    </location>
</feature>
<proteinExistence type="inferred from homology"/>
<feature type="transmembrane region" description="Helical" evidence="8">
    <location>
        <begin position="334"/>
        <end position="353"/>
    </location>
</feature>
<comment type="similarity">
    <text evidence="2">Belongs to the amino acid-polyamine-organocation (APC) superfamily. Spore germination protein (SGP) (TC 2.A.3.9) family.</text>
</comment>
<feature type="transmembrane region" description="Helical" evidence="8">
    <location>
        <begin position="145"/>
        <end position="162"/>
    </location>
</feature>
<feature type="transmembrane region" description="Helical" evidence="8">
    <location>
        <begin position="82"/>
        <end position="103"/>
    </location>
</feature>
<organism evidence="9 10">
    <name type="scientific">Clostridium ganghwense</name>
    <dbReference type="NCBI Taxonomy" id="312089"/>
    <lineage>
        <taxon>Bacteria</taxon>
        <taxon>Bacillati</taxon>
        <taxon>Bacillota</taxon>
        <taxon>Clostridia</taxon>
        <taxon>Eubacteriales</taxon>
        <taxon>Clostridiaceae</taxon>
        <taxon>Clostridium</taxon>
    </lineage>
</organism>
<comment type="subcellular location">
    <subcellularLocation>
        <location evidence="1">Membrane</location>
        <topology evidence="1">Multi-pass membrane protein</topology>
    </subcellularLocation>
</comment>
<evidence type="ECO:0000256" key="3">
    <source>
        <dbReference type="ARBA" id="ARBA00022448"/>
    </source>
</evidence>
<keyword evidence="3" id="KW-0813">Transport</keyword>
<keyword evidence="10" id="KW-1185">Reference proteome</keyword>
<dbReference type="InterPro" id="IPR004761">
    <property type="entry name" value="Spore_GerAB"/>
</dbReference>
<evidence type="ECO:0000256" key="5">
    <source>
        <dbReference type="ARBA" id="ARBA00022692"/>
    </source>
</evidence>
<dbReference type="NCBIfam" id="TIGR00912">
    <property type="entry name" value="2A0309"/>
    <property type="match status" value="1"/>
</dbReference>
<evidence type="ECO:0000313" key="9">
    <source>
        <dbReference type="EMBL" id="MCY6369233.1"/>
    </source>
</evidence>
<keyword evidence="7 8" id="KW-0472">Membrane</keyword>
<dbReference type="Proteomes" id="UP001079657">
    <property type="component" value="Unassembled WGS sequence"/>
</dbReference>
<gene>
    <name evidence="9" type="ORF">OXH55_01065</name>
</gene>
<comment type="caution">
    <text evidence="9">The sequence shown here is derived from an EMBL/GenBank/DDBJ whole genome shotgun (WGS) entry which is preliminary data.</text>
</comment>
<feature type="transmembrane region" description="Helical" evidence="8">
    <location>
        <begin position="182"/>
        <end position="204"/>
    </location>
</feature>
<evidence type="ECO:0000313" key="10">
    <source>
        <dbReference type="Proteomes" id="UP001079657"/>
    </source>
</evidence>
<keyword evidence="5 8" id="KW-0812">Transmembrane</keyword>
<feature type="transmembrane region" description="Helical" evidence="8">
    <location>
        <begin position="302"/>
        <end position="322"/>
    </location>
</feature>
<accession>A0ABT4CJK4</accession>
<keyword evidence="6 8" id="KW-1133">Transmembrane helix</keyword>
<reference evidence="9" key="1">
    <citation type="submission" date="2022-12" db="EMBL/GenBank/DDBJ databases">
        <authorList>
            <person name="Wang J."/>
        </authorList>
    </citation>
    <scope>NUCLEOTIDE SEQUENCE</scope>
    <source>
        <strain evidence="9">HY-42-06</strain>
    </source>
</reference>
<feature type="transmembrane region" description="Helical" evidence="8">
    <location>
        <begin position="216"/>
        <end position="238"/>
    </location>
</feature>
<feature type="transmembrane region" description="Helical" evidence="8">
    <location>
        <begin position="9"/>
        <end position="26"/>
    </location>
</feature>
<evidence type="ECO:0000256" key="8">
    <source>
        <dbReference type="SAM" id="Phobius"/>
    </source>
</evidence>
<evidence type="ECO:0000256" key="6">
    <source>
        <dbReference type="ARBA" id="ARBA00022989"/>
    </source>
</evidence>
<evidence type="ECO:0000256" key="2">
    <source>
        <dbReference type="ARBA" id="ARBA00007998"/>
    </source>
</evidence>
<dbReference type="EMBL" id="JAPQES010000001">
    <property type="protein sequence ID" value="MCY6369233.1"/>
    <property type="molecule type" value="Genomic_DNA"/>
</dbReference>
<name>A0ABT4CJK4_9CLOT</name>
<keyword evidence="4" id="KW-0309">Germination</keyword>
<dbReference type="RefSeq" id="WP_268047551.1">
    <property type="nucleotide sequence ID" value="NZ_JAPQES010000001.1"/>
</dbReference>
<evidence type="ECO:0000256" key="1">
    <source>
        <dbReference type="ARBA" id="ARBA00004141"/>
    </source>
</evidence>
<dbReference type="PANTHER" id="PTHR34975">
    <property type="entry name" value="SPORE GERMINATION PROTEIN A2"/>
    <property type="match status" value="1"/>
</dbReference>
<evidence type="ECO:0000256" key="7">
    <source>
        <dbReference type="ARBA" id="ARBA00023136"/>
    </source>
</evidence>
<dbReference type="Pfam" id="PF03845">
    <property type="entry name" value="Spore_permease"/>
    <property type="match status" value="1"/>
</dbReference>
<evidence type="ECO:0000256" key="4">
    <source>
        <dbReference type="ARBA" id="ARBA00022544"/>
    </source>
</evidence>
<dbReference type="PANTHER" id="PTHR34975:SF2">
    <property type="entry name" value="SPORE GERMINATION PROTEIN A2"/>
    <property type="match status" value="1"/>
</dbReference>
<feature type="transmembrane region" description="Helical" evidence="8">
    <location>
        <begin position="38"/>
        <end position="61"/>
    </location>
</feature>